<dbReference type="STRING" id="857087.Metme_1975"/>
<dbReference type="HOGENOM" id="CLU_665358_0_0_6"/>
<accession>G0A558</accession>
<dbReference type="AlphaFoldDB" id="G0A558"/>
<gene>
    <name evidence="2" type="ordered locus">Metme_1975</name>
</gene>
<dbReference type="InterPro" id="IPR032675">
    <property type="entry name" value="LRR_dom_sf"/>
</dbReference>
<dbReference type="OrthoDB" id="9178127at2"/>
<evidence type="ECO:0000256" key="1">
    <source>
        <dbReference type="SAM" id="SignalP"/>
    </source>
</evidence>
<name>G0A558_METMM</name>
<dbReference type="Gene3D" id="1.50.10.20">
    <property type="match status" value="2"/>
</dbReference>
<dbReference type="eggNOG" id="COG1657">
    <property type="taxonomic scope" value="Bacteria"/>
</dbReference>
<dbReference type="SUPFAM" id="SSF52058">
    <property type="entry name" value="L domain-like"/>
    <property type="match status" value="1"/>
</dbReference>
<dbReference type="EMBL" id="CP002738">
    <property type="protein sequence ID" value="AEG00388.1"/>
    <property type="molecule type" value="Genomic_DNA"/>
</dbReference>
<reference key="2">
    <citation type="submission" date="2011-05" db="EMBL/GenBank/DDBJ databases">
        <title>Complete genome sequence of the aerobic marine methanotroph Methylomonas methanica MC09.</title>
        <authorList>
            <person name="Boden R."/>
            <person name="Cunliffe M."/>
            <person name="Scanlan J."/>
            <person name="Moussard H."/>
            <person name="Kits K.D."/>
            <person name="Klotz M."/>
            <person name="Jetten M."/>
            <person name="Vuilleumier S."/>
            <person name="Han J."/>
            <person name="Peters L."/>
            <person name="Mikhailova N."/>
            <person name="Teshima H."/>
            <person name="Tapia R."/>
            <person name="Kyrpides N."/>
            <person name="Ivanova N."/>
            <person name="Pagani I."/>
            <person name="Cheng J.-F."/>
            <person name="Goodwin L."/>
            <person name="Han C."/>
            <person name="Hauser L."/>
            <person name="Land M."/>
            <person name="Lapidus A."/>
            <person name="Lucas S."/>
            <person name="Pitluck S."/>
            <person name="Woyke T."/>
            <person name="Stein L.Y."/>
            <person name="Murrell C."/>
        </authorList>
    </citation>
    <scope>NUCLEOTIDE SEQUENCE</scope>
    <source>
        <strain>MC09</strain>
    </source>
</reference>
<dbReference type="KEGG" id="mmt:Metme_1975"/>
<reference evidence="3" key="3">
    <citation type="submission" date="2011-05" db="EMBL/GenBank/DDBJ databases">
        <title>Complete sequence of Methylomonas methanica MC09.</title>
        <authorList>
            <consortium name="US DOE Joint Genome Institute"/>
            <person name="Lucas S."/>
            <person name="Han J."/>
            <person name="Lapidus A."/>
            <person name="Cheng J.-F."/>
            <person name="Goodwin L."/>
            <person name="Pitluck S."/>
            <person name="Peters L."/>
            <person name="Mikhailova N."/>
            <person name="Teshima H."/>
            <person name="Han C."/>
            <person name="Tapia R."/>
            <person name="Land M."/>
            <person name="Hauser L."/>
            <person name="Kyrpides N."/>
            <person name="Ivanova N."/>
            <person name="Pagani I."/>
            <person name="Stein L."/>
            <person name="Woyke T."/>
        </authorList>
    </citation>
    <scope>NUCLEOTIDE SEQUENCE [LARGE SCALE GENOMIC DNA]</scope>
    <source>
        <strain evidence="3">MC09</strain>
    </source>
</reference>
<evidence type="ECO:0000313" key="3">
    <source>
        <dbReference type="Proteomes" id="UP000008888"/>
    </source>
</evidence>
<evidence type="ECO:0000313" key="2">
    <source>
        <dbReference type="EMBL" id="AEG00388.1"/>
    </source>
</evidence>
<protein>
    <submittedName>
        <fullName evidence="2">Uncharacterized protein</fullName>
    </submittedName>
</protein>
<sequence>MKFRSLFTPCLLVLSMSVNAGTYDQPTVNGAQWLASQQNSDGSWGNNPGVQAVYTSAAVRALGTAYKRQTAFFAGLTWLESHEAGNVDLISRRAGALTGHGNDLGYALTYLQNAQSRSGSVYSGWGLSSIYTSSAIDTALALIAYADLGSAVQVQPAIAYLKTAQRSGTNDQGWAMSGADSSDPATTALVIQALSRYTAQDGTLATVISNGLNTLNTLVDSAAPTFVQALAAQAAQEAGDSGLANTFLSRLVSSQSAMDGSWNADLYTTALATRAVATAANASVQSTPVVIPDQALRRAINQALGRNSMDYLNRGELAQLTSLTAVNQGIADLTGLEWAVNLASATLNDNNLTSIVALDGLTHLASLDWTGNPGNPGVPVQVPAVPNIGLLVLATGLLLISHSRRQSLKG</sequence>
<dbReference type="Gene3D" id="3.80.10.10">
    <property type="entry name" value="Ribonuclease Inhibitor"/>
    <property type="match status" value="1"/>
</dbReference>
<dbReference type="eggNOG" id="COG4886">
    <property type="taxonomic scope" value="Bacteria"/>
</dbReference>
<dbReference type="Proteomes" id="UP000008888">
    <property type="component" value="Chromosome"/>
</dbReference>
<proteinExistence type="predicted"/>
<feature type="signal peptide" evidence="1">
    <location>
        <begin position="1"/>
        <end position="20"/>
    </location>
</feature>
<dbReference type="SUPFAM" id="SSF48239">
    <property type="entry name" value="Terpenoid cyclases/Protein prenyltransferases"/>
    <property type="match status" value="1"/>
</dbReference>
<organism evidence="2 3">
    <name type="scientific">Methylomonas methanica (strain DSM 25384 / MC09)</name>
    <dbReference type="NCBI Taxonomy" id="857087"/>
    <lineage>
        <taxon>Bacteria</taxon>
        <taxon>Pseudomonadati</taxon>
        <taxon>Pseudomonadota</taxon>
        <taxon>Gammaproteobacteria</taxon>
        <taxon>Methylococcales</taxon>
        <taxon>Methylococcaceae</taxon>
        <taxon>Methylomonas</taxon>
    </lineage>
</organism>
<keyword evidence="3" id="KW-1185">Reference proteome</keyword>
<feature type="chain" id="PRO_5003396385" evidence="1">
    <location>
        <begin position="21"/>
        <end position="410"/>
    </location>
</feature>
<dbReference type="InterPro" id="IPR008930">
    <property type="entry name" value="Terpenoid_cyclase/PrenylTrfase"/>
</dbReference>
<dbReference type="CDD" id="cd00688">
    <property type="entry name" value="ISOPREN_C2_like"/>
    <property type="match status" value="1"/>
</dbReference>
<reference evidence="2 3" key="1">
    <citation type="journal article" date="2011" name="J. Bacteriol.">
        <title>Complete Genome Sequence of the Aerobic Marine Methanotroph Methylomonas methanica MC09.</title>
        <authorList>
            <person name="Boden R."/>
            <person name="Cunliffe M."/>
            <person name="Scanlan J."/>
            <person name="Moussard H."/>
            <person name="Kits K.D."/>
            <person name="Klotz M.G."/>
            <person name="Jetten M.S."/>
            <person name="Vuilleumier S."/>
            <person name="Han J."/>
            <person name="Peters L."/>
            <person name="Mikhailova N."/>
            <person name="Teshima H."/>
            <person name="Tapia R."/>
            <person name="Kyrpides N."/>
            <person name="Ivanova N."/>
            <person name="Pagani I."/>
            <person name="Cheng J.F."/>
            <person name="Goodwin L."/>
            <person name="Han C."/>
            <person name="Hauser L."/>
            <person name="Land M.L."/>
            <person name="Lapidus A."/>
            <person name="Lucas S."/>
            <person name="Pitluck S."/>
            <person name="Woyke T."/>
            <person name="Stein L."/>
            <person name="Murrell J.C."/>
        </authorList>
    </citation>
    <scope>NUCLEOTIDE SEQUENCE [LARGE SCALE GENOMIC DNA]</scope>
    <source>
        <strain evidence="2 3">MC09</strain>
    </source>
</reference>
<keyword evidence="1" id="KW-0732">Signal</keyword>
<dbReference type="RefSeq" id="WP_013818635.1">
    <property type="nucleotide sequence ID" value="NC_015572.1"/>
</dbReference>